<keyword evidence="1" id="KW-0418">Kinase</keyword>
<gene>
    <name evidence="1" type="ORF">SKP52_01915</name>
</gene>
<protein>
    <submittedName>
        <fullName evidence="1">2-dehydro-3-deoxygalactonokinase</fullName>
    </submittedName>
</protein>
<dbReference type="Pfam" id="PF05035">
    <property type="entry name" value="DGOK"/>
    <property type="match status" value="1"/>
</dbReference>
<sequence length="290" mass="29873">MSGSASFIAVDWGTTNRRIFRFDGGAVAHTEHDDRGAASVTDFAGEVAAIRERFGDLPMLLAGMVGSTVGWRVVPYVAALAGVDDLVAGLGWIDDRTAIVPGVSCSKNGRGDVMRGEEVQLLGAVAGWMVPPDALLAQPGTHCKWATMTGGRIAGFTTAMTGELFALLRGHSLLAGSLTADVTDSEAFREGLAEGARRDLAASLFGIRAASVLGLRDDADAASFASGVLIGADVAARMDDCAFEQVHILADAALGDLYAAAVAATGREPVIVDSHSAFARGILAIGDKAL</sequence>
<keyword evidence="2" id="KW-1185">Reference proteome</keyword>
<dbReference type="Gene3D" id="3.30.420.310">
    <property type="entry name" value="2-keto-3-deoxy-galactonokinase, C-terminal domain"/>
    <property type="match status" value="1"/>
</dbReference>
<dbReference type="InterPro" id="IPR042257">
    <property type="entry name" value="DGOK_C"/>
</dbReference>
<dbReference type="Gene3D" id="3.30.420.300">
    <property type="entry name" value="2-keto-3-deoxy-galactonokinase, substrate binding domain"/>
    <property type="match status" value="1"/>
</dbReference>
<name>A0A0A7PBG0_9SPHN</name>
<dbReference type="AlphaFoldDB" id="A0A0A7PBG0"/>
<evidence type="ECO:0000313" key="1">
    <source>
        <dbReference type="EMBL" id="AJA07320.1"/>
    </source>
</evidence>
<dbReference type="EMBL" id="CP009122">
    <property type="protein sequence ID" value="AJA07320.1"/>
    <property type="molecule type" value="Genomic_DNA"/>
</dbReference>
<dbReference type="InterPro" id="IPR042258">
    <property type="entry name" value="DGOK_N"/>
</dbReference>
<evidence type="ECO:0000313" key="2">
    <source>
        <dbReference type="Proteomes" id="UP000030907"/>
    </source>
</evidence>
<dbReference type="HOGENOM" id="CLU_058005_2_0_5"/>
<dbReference type="GO" id="GO:0034194">
    <property type="term" value="P:D-galactonate catabolic process"/>
    <property type="evidence" value="ECO:0007669"/>
    <property type="project" value="InterPro"/>
</dbReference>
<dbReference type="STRING" id="1515612.SKP52_01915"/>
<reference evidence="1 2" key="1">
    <citation type="journal article" date="2015" name="Int. J. Syst. Evol. Microbiol.">
        <title>Description of Sphingopyxis fribergensis sp. nov. - a soil bacterium with the ability to degrade styrene and phenylacetic acid.</title>
        <authorList>
            <person name="Oelschlagel M."/>
            <person name="Ruckert C."/>
            <person name="Kalinowski J."/>
            <person name="Schmidt G."/>
            <person name="Schlomann M."/>
            <person name="Tischler D."/>
        </authorList>
    </citation>
    <scope>NUCLEOTIDE SEQUENCE [LARGE SCALE GENOMIC DNA]</scope>
    <source>
        <strain evidence="1 2">Kp5.2</strain>
    </source>
</reference>
<organism evidence="1 2">
    <name type="scientific">Sphingopyxis fribergensis</name>
    <dbReference type="NCBI Taxonomy" id="1515612"/>
    <lineage>
        <taxon>Bacteria</taxon>
        <taxon>Pseudomonadati</taxon>
        <taxon>Pseudomonadota</taxon>
        <taxon>Alphaproteobacteria</taxon>
        <taxon>Sphingomonadales</taxon>
        <taxon>Sphingomonadaceae</taxon>
        <taxon>Sphingopyxis</taxon>
    </lineage>
</organism>
<dbReference type="KEGG" id="sphk:SKP52_01915"/>
<keyword evidence="1" id="KW-0808">Transferase</keyword>
<proteinExistence type="predicted"/>
<dbReference type="InterPro" id="IPR007729">
    <property type="entry name" value="DGOK"/>
</dbReference>
<dbReference type="GO" id="GO:0008671">
    <property type="term" value="F:2-dehydro-3-deoxygalactonokinase activity"/>
    <property type="evidence" value="ECO:0007669"/>
    <property type="project" value="InterPro"/>
</dbReference>
<accession>A0A0A7PBG0</accession>
<dbReference type="Proteomes" id="UP000030907">
    <property type="component" value="Chromosome"/>
</dbReference>